<comment type="caution">
    <text evidence="2">The sequence shown here is derived from an EMBL/GenBank/DDBJ whole genome shotgun (WGS) entry which is preliminary data.</text>
</comment>
<evidence type="ECO:0000313" key="3">
    <source>
        <dbReference type="Proteomes" id="UP001230328"/>
    </source>
</evidence>
<dbReference type="RefSeq" id="WP_307517411.1">
    <property type="nucleotide sequence ID" value="NZ_JAUSZI010000002.1"/>
</dbReference>
<reference evidence="2 3" key="1">
    <citation type="submission" date="2023-07" db="EMBL/GenBank/DDBJ databases">
        <title>Comparative genomics of wheat-associated soil bacteria to identify genetic determinants of phenazine resistance.</title>
        <authorList>
            <person name="Mouncey N."/>
        </authorList>
    </citation>
    <scope>NUCLEOTIDE SEQUENCE [LARGE SCALE GENOMIC DNA]</scope>
    <source>
        <strain evidence="2 3">V2I4</strain>
    </source>
</reference>
<gene>
    <name evidence="2" type="ORF">QF035_000128</name>
</gene>
<evidence type="ECO:0000256" key="1">
    <source>
        <dbReference type="SAM" id="MobiDB-lite"/>
    </source>
</evidence>
<feature type="region of interest" description="Disordered" evidence="1">
    <location>
        <begin position="1"/>
        <end position="29"/>
    </location>
</feature>
<protein>
    <submittedName>
        <fullName evidence="2">Uncharacterized protein</fullName>
    </submittedName>
</protein>
<sequence>MPESANRLGNQVEEAGASEFHPHLDGPSPAVAVVRDEELGALHGWLGQPVPREQ</sequence>
<dbReference type="EMBL" id="JAUSZI010000002">
    <property type="protein sequence ID" value="MDQ1022546.1"/>
    <property type="molecule type" value="Genomic_DNA"/>
</dbReference>
<keyword evidence="3" id="KW-1185">Reference proteome</keyword>
<name>A0ABU0SG74_9ACTN</name>
<proteinExistence type="predicted"/>
<evidence type="ECO:0000313" key="2">
    <source>
        <dbReference type="EMBL" id="MDQ1022546.1"/>
    </source>
</evidence>
<dbReference type="Proteomes" id="UP001230328">
    <property type="component" value="Unassembled WGS sequence"/>
</dbReference>
<accession>A0ABU0SG74</accession>
<organism evidence="2 3">
    <name type="scientific">Streptomyces umbrinus</name>
    <dbReference type="NCBI Taxonomy" id="67370"/>
    <lineage>
        <taxon>Bacteria</taxon>
        <taxon>Bacillati</taxon>
        <taxon>Actinomycetota</taxon>
        <taxon>Actinomycetes</taxon>
        <taxon>Kitasatosporales</taxon>
        <taxon>Streptomycetaceae</taxon>
        <taxon>Streptomyces</taxon>
        <taxon>Streptomyces phaeochromogenes group</taxon>
    </lineage>
</organism>